<gene>
    <name evidence="6" type="ORF">HAHE_06690</name>
</gene>
<dbReference type="Gene3D" id="1.10.760.10">
    <property type="entry name" value="Cytochrome c-like domain"/>
    <property type="match status" value="1"/>
</dbReference>
<dbReference type="InterPro" id="IPR011042">
    <property type="entry name" value="6-blade_b-propeller_TolB-like"/>
</dbReference>
<dbReference type="Proteomes" id="UP001374893">
    <property type="component" value="Chromosome"/>
</dbReference>
<dbReference type="RefSeq" id="WP_338688641.1">
    <property type="nucleotide sequence ID" value="NZ_AP024702.1"/>
</dbReference>
<evidence type="ECO:0000256" key="1">
    <source>
        <dbReference type="ARBA" id="ARBA00022617"/>
    </source>
</evidence>
<keyword evidence="7" id="KW-1185">Reference proteome</keyword>
<dbReference type="PANTHER" id="PTHR33546:SF1">
    <property type="entry name" value="LARGE, MULTIFUNCTIONAL SECRETED PROTEIN"/>
    <property type="match status" value="1"/>
</dbReference>
<evidence type="ECO:0000313" key="6">
    <source>
        <dbReference type="EMBL" id="BCX46761.1"/>
    </source>
</evidence>
<organism evidence="6 7">
    <name type="scientific">Haloferula helveola</name>
    <dbReference type="NCBI Taxonomy" id="490095"/>
    <lineage>
        <taxon>Bacteria</taxon>
        <taxon>Pseudomonadati</taxon>
        <taxon>Verrucomicrobiota</taxon>
        <taxon>Verrucomicrobiia</taxon>
        <taxon>Verrucomicrobiales</taxon>
        <taxon>Verrucomicrobiaceae</taxon>
        <taxon>Haloferula</taxon>
    </lineage>
</organism>
<keyword evidence="2 4" id="KW-0479">Metal-binding</keyword>
<proteinExistence type="predicted"/>
<dbReference type="SUPFAM" id="SSF46626">
    <property type="entry name" value="Cytochrome c"/>
    <property type="match status" value="1"/>
</dbReference>
<dbReference type="SUPFAM" id="SSF50952">
    <property type="entry name" value="Soluble quinoprotein glucose dehydrogenase"/>
    <property type="match status" value="1"/>
</dbReference>
<name>A0ABN6GZW3_9BACT</name>
<evidence type="ECO:0000259" key="5">
    <source>
        <dbReference type="PROSITE" id="PS51007"/>
    </source>
</evidence>
<dbReference type="NCBIfam" id="TIGR02603">
    <property type="entry name" value="CxxCH_TIGR02603"/>
    <property type="match status" value="1"/>
</dbReference>
<keyword evidence="1 4" id="KW-0349">Heme</keyword>
<accession>A0ABN6GZW3</accession>
<evidence type="ECO:0000256" key="3">
    <source>
        <dbReference type="ARBA" id="ARBA00023004"/>
    </source>
</evidence>
<keyword evidence="3 4" id="KW-0408">Iron</keyword>
<dbReference type="PANTHER" id="PTHR33546">
    <property type="entry name" value="LARGE, MULTIFUNCTIONAL SECRETED PROTEIN-RELATED"/>
    <property type="match status" value="1"/>
</dbReference>
<dbReference type="PROSITE" id="PS51007">
    <property type="entry name" value="CYTC"/>
    <property type="match status" value="1"/>
</dbReference>
<protein>
    <recommendedName>
        <fullName evidence="5">Cytochrome c domain-containing protein</fullName>
    </recommendedName>
</protein>
<evidence type="ECO:0000256" key="2">
    <source>
        <dbReference type="ARBA" id="ARBA00022723"/>
    </source>
</evidence>
<dbReference type="Gene3D" id="2.120.10.30">
    <property type="entry name" value="TolB, C-terminal domain"/>
    <property type="match status" value="1"/>
</dbReference>
<feature type="domain" description="Cytochrome c" evidence="5">
    <location>
        <begin position="701"/>
        <end position="839"/>
    </location>
</feature>
<evidence type="ECO:0000256" key="4">
    <source>
        <dbReference type="PROSITE-ProRule" id="PRU00433"/>
    </source>
</evidence>
<reference evidence="6 7" key="1">
    <citation type="submission" date="2021-06" db="EMBL/GenBank/DDBJ databases">
        <title>Complete genome of Haloferula helveola possessing various polysaccharide degrading enzymes.</title>
        <authorList>
            <person name="Takami H."/>
            <person name="Huang C."/>
            <person name="Hamasaki K."/>
        </authorList>
    </citation>
    <scope>NUCLEOTIDE SEQUENCE [LARGE SCALE GENOMIC DNA]</scope>
    <source>
        <strain evidence="6 7">CN-1</strain>
    </source>
</reference>
<sequence>MSAVAAAGAGLVPDADTGINIREGFDAELLYTVPVSQGSWVAMAFEPQGTLIVSDQDSQGVFRVTLPDADDPDSEVRVRSLKGFPYEPIPWGKRMVGGALGFLYAFDSLYMSTMTGFYRIRDTDGDGDYDEFKLLKKLRVGYEHSAHSIIRTEDGKGLYLVSGNHTPVPEGVGSLQPPVWATDSLLPEMPDPMGHAVGIDPPGGWICRISPDGQDWTLVASGFRNPVDLAINRQGELFTYDSDLEFDVGSPWYRPTRVNHVVAGGEFGWRAGSAKWPAYFADGNGSVIDVGPGSPTGISFGHHSNFPTEFQDKLFICDWTFGTMYTVEMEESGSTYTGRKEEFLNGSPLNISAMRFGPDGHMYFLVGGRNTASKLYRVRYTGSAEAGAGRRLTANQPLRDLRHSLEAFHGSGSGGQQAVEKAWPHLSHADRGIRYAARIAIENQPLELWRDRVFSEDHPKGAIHGAIALCRHGEKDLAGRIIAKLNSLPFDRLDRDDRLALLRAYALCLIRLDAPTPSEVSAIVANLDPHFPADDEEVNIELCRVLSFLDAPSVVPKTIALMKVTHAEAMAYDENLLKRHNKYGKAILDAMADTPNWQNIQYAYSLRRVRSGWSVDDRKYYFTWLNDTLRKSGGLSFAGYIRAIREDAIAHLPPDDRKEISSLLGDIATIDLASLPMPKGPPVAWTVETAMKLFEEPLKGRDYENGKRMFSAGRCVACHRIEGSGGYAGPDLGSVGRRYSIRDIVVAICEPSDSISEQYQASTVTLKDGGSLYGRLIYRNDEEVAVAPNPYDLGELVKAPMADVEKVEFSQVSIMPPGTIALMNADELKDLMAYLISGGDRRHRVFSGG</sequence>
<dbReference type="EMBL" id="AP024702">
    <property type="protein sequence ID" value="BCX46761.1"/>
    <property type="molecule type" value="Genomic_DNA"/>
</dbReference>
<dbReference type="InterPro" id="IPR013427">
    <property type="entry name" value="Haem-bd_dom_put"/>
</dbReference>
<dbReference type="InterPro" id="IPR036909">
    <property type="entry name" value="Cyt_c-like_dom_sf"/>
</dbReference>
<dbReference type="Pfam" id="PF00034">
    <property type="entry name" value="Cytochrom_C"/>
    <property type="match status" value="1"/>
</dbReference>
<evidence type="ECO:0000313" key="7">
    <source>
        <dbReference type="Proteomes" id="UP001374893"/>
    </source>
</evidence>
<dbReference type="InterPro" id="IPR011041">
    <property type="entry name" value="Quinoprot_gluc/sorb_DH_b-prop"/>
</dbReference>
<dbReference type="InterPro" id="IPR009056">
    <property type="entry name" value="Cyt_c-like_dom"/>
</dbReference>